<gene>
    <name evidence="2" type="ORF">PECUL_23A018320</name>
</gene>
<sequence length="172" mass="19578">MGDEVPLLVYHDRASQGWPYRELTERPDQTGVQSWDRCQWVPPALAEDVSLVWTSEGNQVLTILDIRKQNPPVPAEYPNPHSPKEMKKQRGMPLGAPGSIVPLGPPKPTSLDPKKPNPARALHRMPYQKLRGNSHPTLRLNQKTKLDMRKDTPEAITTDLVTNRRTRKYTHL</sequence>
<proteinExistence type="predicted"/>
<accession>A0AAD1T086</accession>
<feature type="compositionally biased region" description="Pro residues" evidence="1">
    <location>
        <begin position="72"/>
        <end position="81"/>
    </location>
</feature>
<feature type="region of interest" description="Disordered" evidence="1">
    <location>
        <begin position="72"/>
        <end position="120"/>
    </location>
</feature>
<evidence type="ECO:0000256" key="1">
    <source>
        <dbReference type="SAM" id="MobiDB-lite"/>
    </source>
</evidence>
<keyword evidence="3" id="KW-1185">Reference proteome</keyword>
<organism evidence="2 3">
    <name type="scientific">Pelobates cultripes</name>
    <name type="common">Western spadefoot toad</name>
    <dbReference type="NCBI Taxonomy" id="61616"/>
    <lineage>
        <taxon>Eukaryota</taxon>
        <taxon>Metazoa</taxon>
        <taxon>Chordata</taxon>
        <taxon>Craniata</taxon>
        <taxon>Vertebrata</taxon>
        <taxon>Euteleostomi</taxon>
        <taxon>Amphibia</taxon>
        <taxon>Batrachia</taxon>
        <taxon>Anura</taxon>
        <taxon>Pelobatoidea</taxon>
        <taxon>Pelobatidae</taxon>
        <taxon>Pelobates</taxon>
    </lineage>
</organism>
<reference evidence="2" key="1">
    <citation type="submission" date="2022-03" db="EMBL/GenBank/DDBJ databases">
        <authorList>
            <person name="Alioto T."/>
            <person name="Alioto T."/>
            <person name="Gomez Garrido J."/>
        </authorList>
    </citation>
    <scope>NUCLEOTIDE SEQUENCE</scope>
</reference>
<evidence type="ECO:0000313" key="2">
    <source>
        <dbReference type="EMBL" id="CAH2315899.1"/>
    </source>
</evidence>
<dbReference type="EMBL" id="OW240920">
    <property type="protein sequence ID" value="CAH2315899.1"/>
    <property type="molecule type" value="Genomic_DNA"/>
</dbReference>
<dbReference type="AlphaFoldDB" id="A0AAD1T086"/>
<name>A0AAD1T086_PELCU</name>
<protein>
    <submittedName>
        <fullName evidence="2">Uncharacterized protein</fullName>
    </submittedName>
</protein>
<evidence type="ECO:0000313" key="3">
    <source>
        <dbReference type="Proteomes" id="UP001295444"/>
    </source>
</evidence>
<dbReference type="Proteomes" id="UP001295444">
    <property type="component" value="Chromosome 09"/>
</dbReference>